<reference evidence="2" key="1">
    <citation type="journal article" date="2019" name="Int. J. Syst. Evol. Microbiol.">
        <title>The Global Catalogue of Microorganisms (GCM) 10K type strain sequencing project: providing services to taxonomists for standard genome sequencing and annotation.</title>
        <authorList>
            <consortium name="The Broad Institute Genomics Platform"/>
            <consortium name="The Broad Institute Genome Sequencing Center for Infectious Disease"/>
            <person name="Wu L."/>
            <person name="Ma J."/>
        </authorList>
    </citation>
    <scope>NUCLEOTIDE SEQUENCE [LARGE SCALE GENOMIC DNA]</scope>
    <source>
        <strain evidence="2">JCM 16013</strain>
    </source>
</reference>
<proteinExistence type="predicted"/>
<dbReference type="Proteomes" id="UP001499854">
    <property type="component" value="Unassembled WGS sequence"/>
</dbReference>
<dbReference type="RefSeq" id="WP_344657142.1">
    <property type="nucleotide sequence ID" value="NZ_BAAAQM010000011.1"/>
</dbReference>
<keyword evidence="2" id="KW-1185">Reference proteome</keyword>
<evidence type="ECO:0008006" key="3">
    <source>
        <dbReference type="Google" id="ProtNLM"/>
    </source>
</evidence>
<evidence type="ECO:0000313" key="2">
    <source>
        <dbReference type="Proteomes" id="UP001499854"/>
    </source>
</evidence>
<accession>A0ABP5CN44</accession>
<evidence type="ECO:0000313" key="1">
    <source>
        <dbReference type="EMBL" id="GAA1966367.1"/>
    </source>
</evidence>
<dbReference type="EMBL" id="BAAAQM010000011">
    <property type="protein sequence ID" value="GAA1966367.1"/>
    <property type="molecule type" value="Genomic_DNA"/>
</dbReference>
<gene>
    <name evidence="1" type="ORF">GCM10009838_25140</name>
</gene>
<name>A0ABP5CN44_9ACTN</name>
<comment type="caution">
    <text evidence="1">The sequence shown here is derived from an EMBL/GenBank/DDBJ whole genome shotgun (WGS) entry which is preliminary data.</text>
</comment>
<organism evidence="1 2">
    <name type="scientific">Catenulispora subtropica</name>
    <dbReference type="NCBI Taxonomy" id="450798"/>
    <lineage>
        <taxon>Bacteria</taxon>
        <taxon>Bacillati</taxon>
        <taxon>Actinomycetota</taxon>
        <taxon>Actinomycetes</taxon>
        <taxon>Catenulisporales</taxon>
        <taxon>Catenulisporaceae</taxon>
        <taxon>Catenulispora</taxon>
    </lineage>
</organism>
<protein>
    <recommendedName>
        <fullName evidence="3">DNA-binding protein</fullName>
    </recommendedName>
</protein>
<sequence length="79" mass="8286">MNTPTFSEIGDLPVSLDLPTAGRMLRIGRTRAYTMARAGTFPTRVIPTGAGFVVPTAEVLRLLGIDTANPGTADASPEL</sequence>